<feature type="coiled-coil region" evidence="5">
    <location>
        <begin position="26"/>
        <end position="60"/>
    </location>
</feature>
<dbReference type="PANTHER" id="PTHR19423:SF8">
    <property type="entry name" value="SH3 DOMAIN-BINDING PROTEIN 5-LIKE"/>
    <property type="match status" value="1"/>
</dbReference>
<evidence type="ECO:0000256" key="1">
    <source>
        <dbReference type="ARBA" id="ARBA00007796"/>
    </source>
</evidence>
<evidence type="ECO:0000256" key="2">
    <source>
        <dbReference type="ARBA" id="ARBA00022658"/>
    </source>
</evidence>
<feature type="coiled-coil region" evidence="5">
    <location>
        <begin position="215"/>
        <end position="242"/>
    </location>
</feature>
<evidence type="ECO:0000256" key="6">
    <source>
        <dbReference type="SAM" id="MobiDB-lite"/>
    </source>
</evidence>
<dbReference type="GO" id="GO:0005737">
    <property type="term" value="C:cytoplasm"/>
    <property type="evidence" value="ECO:0007669"/>
    <property type="project" value="TreeGrafter"/>
</dbReference>
<dbReference type="PANTHER" id="PTHR19423">
    <property type="entry name" value="SH3 DOMAIN-BINDING PROTEIN 5"/>
    <property type="match status" value="1"/>
</dbReference>
<dbReference type="Pfam" id="PF05276">
    <property type="entry name" value="SH3BP5"/>
    <property type="match status" value="1"/>
</dbReference>
<feature type="compositionally biased region" description="Basic and acidic residues" evidence="6">
    <location>
        <begin position="466"/>
        <end position="480"/>
    </location>
</feature>
<keyword evidence="2" id="KW-0344">Guanine-nucleotide releasing factor</keyword>
<proteinExistence type="inferred from homology"/>
<comment type="similarity">
    <text evidence="1">Belongs to the SH3BP5 family.</text>
</comment>
<feature type="coiled-coil region" evidence="5">
    <location>
        <begin position="137"/>
        <end position="185"/>
    </location>
</feature>
<evidence type="ECO:0000256" key="5">
    <source>
        <dbReference type="SAM" id="Coils"/>
    </source>
</evidence>
<dbReference type="GO" id="GO:0035556">
    <property type="term" value="P:intracellular signal transduction"/>
    <property type="evidence" value="ECO:0007669"/>
    <property type="project" value="InterPro"/>
</dbReference>
<reference evidence="7" key="1">
    <citation type="submission" date="2022-01" db="EMBL/GenBank/DDBJ databases">
        <authorList>
            <person name="King R."/>
        </authorList>
    </citation>
    <scope>NUCLEOTIDE SEQUENCE</scope>
</reference>
<keyword evidence="3 5" id="KW-0175">Coiled coil</keyword>
<feature type="region of interest" description="Disordered" evidence="6">
    <location>
        <begin position="466"/>
        <end position="488"/>
    </location>
</feature>
<gene>
    <name evidence="7" type="ORF">PHAECO_LOCUS7785</name>
</gene>
<keyword evidence="8" id="KW-1185">Reference proteome</keyword>
<dbReference type="AlphaFoldDB" id="A0A9N9SFG5"/>
<sequence length="561" mass="63123">MKVIPIHIIIMCEHSSDYTDTVDPRVHVELERLNNATDEINKLEVELDECKTSFRQLLCESTAKVDAIRLKLGMCVERSRPYYEARFYTSEVFKQTQIAAMKFEKANSAHSAAREMVYLAEQGLGGRTLDPAWQEMLNHATQRVNDAETERGIAETEHRIACVKHEAANAKVLSLQKELKRAITKSSLSIRRSLMKMSNILSQHEMMFLPYYEMKAHYNQLLEHQKQKVQKLEAEVVTSKSSYADALRNLERISDEIHLNRRKASSISNSLASTKQRSLDSNVSMLDDAQELIDGNKSLPHKIGDLPSPNTTRTDDVEGYLNPHMSGDVSNASSISPMSNSGKLGVTQSSEWTEINLENSSPEDDIPYSKLEFEVNKSCKSELIKQNTLPNFKVDNEFSAIKNKMKLDTTITNWISRSSVKNEEVPVNGSRRQSLDNLLGPTGERVKEIFSQGIMMLNISSLTERRNSEPKLGIAEDKSRNGSAKKLPSPLEKTLTYLNIDDDYSDTESVSSIEMLNEDQINSLMLDTSVVCEQVLGTPMMEIVPSPQCVSTSSFSNQPVK</sequence>
<accession>A0A9N9SFG5</accession>
<name>A0A9N9SFG5_PHACE</name>
<dbReference type="InterPro" id="IPR007940">
    <property type="entry name" value="SH3BP5"/>
</dbReference>
<evidence type="ECO:0000256" key="3">
    <source>
        <dbReference type="ARBA" id="ARBA00023054"/>
    </source>
</evidence>
<dbReference type="GO" id="GO:0004860">
    <property type="term" value="F:protein kinase inhibitor activity"/>
    <property type="evidence" value="ECO:0007669"/>
    <property type="project" value="TreeGrafter"/>
</dbReference>
<organism evidence="7 8">
    <name type="scientific">Phaedon cochleariae</name>
    <name type="common">Mustard beetle</name>
    <dbReference type="NCBI Taxonomy" id="80249"/>
    <lineage>
        <taxon>Eukaryota</taxon>
        <taxon>Metazoa</taxon>
        <taxon>Ecdysozoa</taxon>
        <taxon>Arthropoda</taxon>
        <taxon>Hexapoda</taxon>
        <taxon>Insecta</taxon>
        <taxon>Pterygota</taxon>
        <taxon>Neoptera</taxon>
        <taxon>Endopterygota</taxon>
        <taxon>Coleoptera</taxon>
        <taxon>Polyphaga</taxon>
        <taxon>Cucujiformia</taxon>
        <taxon>Chrysomeloidea</taxon>
        <taxon>Chrysomelidae</taxon>
        <taxon>Chrysomelinae</taxon>
        <taxon>Chrysomelini</taxon>
        <taxon>Phaedon</taxon>
    </lineage>
</organism>
<evidence type="ECO:0000313" key="8">
    <source>
        <dbReference type="Proteomes" id="UP001153737"/>
    </source>
</evidence>
<dbReference type="Proteomes" id="UP001153737">
    <property type="component" value="Chromosome 4"/>
</dbReference>
<evidence type="ECO:0000256" key="4">
    <source>
        <dbReference type="ARBA" id="ARBA00040366"/>
    </source>
</evidence>
<evidence type="ECO:0000313" key="7">
    <source>
        <dbReference type="EMBL" id="CAG9820827.1"/>
    </source>
</evidence>
<dbReference type="EMBL" id="OU896710">
    <property type="protein sequence ID" value="CAG9820827.1"/>
    <property type="molecule type" value="Genomic_DNA"/>
</dbReference>
<dbReference type="OrthoDB" id="446789at2759"/>
<dbReference type="GO" id="GO:0005085">
    <property type="term" value="F:guanyl-nucleotide exchange factor activity"/>
    <property type="evidence" value="ECO:0007669"/>
    <property type="project" value="UniProtKB-KW"/>
</dbReference>
<protein>
    <recommendedName>
        <fullName evidence="4">SH3 domain-binding protein 5-like</fullName>
    </recommendedName>
</protein>
<reference evidence="7" key="2">
    <citation type="submission" date="2022-10" db="EMBL/GenBank/DDBJ databases">
        <authorList>
            <consortium name="ENA_rothamsted_submissions"/>
            <consortium name="culmorum"/>
            <person name="King R."/>
        </authorList>
    </citation>
    <scope>NUCLEOTIDE SEQUENCE</scope>
</reference>